<name>A0AB35HAK6_9FIRM</name>
<gene>
    <name evidence="4" type="ORF">LJD63_06200</name>
</gene>
<dbReference type="FunFam" id="3.40.50.1970:FF:000003">
    <property type="entry name" value="Alcohol dehydrogenase, iron-containing"/>
    <property type="match status" value="1"/>
</dbReference>
<dbReference type="InterPro" id="IPR039697">
    <property type="entry name" value="Alcohol_dehydrogenase_Fe"/>
</dbReference>
<dbReference type="InterPro" id="IPR001670">
    <property type="entry name" value="ADH_Fe/GldA"/>
</dbReference>
<evidence type="ECO:0000313" key="4">
    <source>
        <dbReference type="EMBL" id="MCB8605848.1"/>
    </source>
</evidence>
<organism evidence="4 5">
    <name type="scientific">Veillonella nakazawae</name>
    <dbReference type="NCBI Taxonomy" id="2682456"/>
    <lineage>
        <taxon>Bacteria</taxon>
        <taxon>Bacillati</taxon>
        <taxon>Bacillota</taxon>
        <taxon>Negativicutes</taxon>
        <taxon>Veillonellales</taxon>
        <taxon>Veillonellaceae</taxon>
        <taxon>Veillonella</taxon>
    </lineage>
</organism>
<evidence type="ECO:0000313" key="5">
    <source>
        <dbReference type="Proteomes" id="UP001198010"/>
    </source>
</evidence>
<dbReference type="Proteomes" id="UP001198010">
    <property type="component" value="Unassembled WGS sequence"/>
</dbReference>
<protein>
    <submittedName>
        <fullName evidence="4">Iron-containing alcohol dehydrogenase</fullName>
    </submittedName>
</protein>
<dbReference type="AlphaFoldDB" id="A0AB35HAK6"/>
<dbReference type="Pfam" id="PF25137">
    <property type="entry name" value="ADH_Fe_C"/>
    <property type="match status" value="1"/>
</dbReference>
<evidence type="ECO:0000256" key="1">
    <source>
        <dbReference type="ARBA" id="ARBA00023002"/>
    </source>
</evidence>
<dbReference type="Gene3D" id="3.40.50.1970">
    <property type="match status" value="1"/>
</dbReference>
<dbReference type="PANTHER" id="PTHR11496:SF104">
    <property type="entry name" value="3-DEOXY-ALPHA-D-MANNO-OCTULOSONATE 8-OXIDASE"/>
    <property type="match status" value="1"/>
</dbReference>
<dbReference type="SUPFAM" id="SSF56796">
    <property type="entry name" value="Dehydroquinate synthase-like"/>
    <property type="match status" value="1"/>
</dbReference>
<dbReference type="EMBL" id="JAJDLA010000008">
    <property type="protein sequence ID" value="MCB8605848.1"/>
    <property type="molecule type" value="Genomic_DNA"/>
</dbReference>
<dbReference type="RefSeq" id="WP_227283473.1">
    <property type="nucleotide sequence ID" value="NZ_JAJDLA010000008.1"/>
</dbReference>
<reference evidence="4" key="1">
    <citation type="submission" date="2021-10" db="EMBL/GenBank/DDBJ databases">
        <title>Collection of gut derived symbiotic bacterial strains cultured from healthy donors.</title>
        <authorList>
            <person name="Lin H."/>
            <person name="Littmann E."/>
            <person name="Kohout C."/>
            <person name="Pamer E.G."/>
        </authorList>
    </citation>
    <scope>NUCLEOTIDE SEQUENCE</scope>
    <source>
        <strain evidence="4">DFI.4.35</strain>
    </source>
</reference>
<dbReference type="GO" id="GO:0046872">
    <property type="term" value="F:metal ion binding"/>
    <property type="evidence" value="ECO:0007669"/>
    <property type="project" value="InterPro"/>
</dbReference>
<comment type="caution">
    <text evidence="4">The sequence shown here is derived from an EMBL/GenBank/DDBJ whole genome shotgun (WGS) entry which is preliminary data.</text>
</comment>
<evidence type="ECO:0000259" key="2">
    <source>
        <dbReference type="Pfam" id="PF00465"/>
    </source>
</evidence>
<dbReference type="Gene3D" id="1.20.1090.10">
    <property type="entry name" value="Dehydroquinate synthase-like - alpha domain"/>
    <property type="match status" value="1"/>
</dbReference>
<dbReference type="PANTHER" id="PTHR11496">
    <property type="entry name" value="ALCOHOL DEHYDROGENASE"/>
    <property type="match status" value="1"/>
</dbReference>
<feature type="domain" description="Alcohol dehydrogenase iron-type/glycerol dehydrogenase GldA" evidence="2">
    <location>
        <begin position="8"/>
        <end position="176"/>
    </location>
</feature>
<dbReference type="GO" id="GO:0004022">
    <property type="term" value="F:alcohol dehydrogenase (NAD+) activity"/>
    <property type="evidence" value="ECO:0007669"/>
    <property type="project" value="TreeGrafter"/>
</dbReference>
<evidence type="ECO:0000259" key="3">
    <source>
        <dbReference type="Pfam" id="PF25137"/>
    </source>
</evidence>
<dbReference type="CDD" id="cd08185">
    <property type="entry name" value="Fe-ADH-like"/>
    <property type="match status" value="1"/>
</dbReference>
<proteinExistence type="predicted"/>
<dbReference type="Pfam" id="PF00465">
    <property type="entry name" value="Fe-ADH"/>
    <property type="match status" value="1"/>
</dbReference>
<feature type="domain" description="Fe-containing alcohol dehydrogenase-like C-terminal" evidence="3">
    <location>
        <begin position="188"/>
        <end position="389"/>
    </location>
</feature>
<accession>A0AB35HAK6</accession>
<sequence length="390" mass="41594">MEFSYFLPVNIQFGWNKVDNVAEFVAPYGKKALIVTGRTSAKKSGLYDRVVAKLDAAHIGHVLFDQVDANPLTTTALDGAALAKSESCDMVIAIGGGSIMDCAKGIAFMAVNEGDINDYIFNRKVSDNALPLIVIPTTCGTGSEGNGFGVLTNPETGDKKSLRCNAIVPKVSIVDPAVMGTMPSHVLASVGFDALCHNIEAYTSKTAQPFTDALAHYAVTLLAQYLVPLYKHVKATAEGKPAVLNEIQLTKAWESVTLASTIGGMVINTAGVTLAHGMEHPASGLKDITHGIGLAVIEPVAVEYTWSANPDKFGVLARIFNHGDGSELGEALRLVVHDLDLTTNLTELGFTKKDIPWLVDNVYVVATGNIANTVAKISREDIEALYKKMF</sequence>
<dbReference type="InterPro" id="IPR056798">
    <property type="entry name" value="ADH_Fe_C"/>
</dbReference>
<keyword evidence="1" id="KW-0560">Oxidoreductase</keyword>